<feature type="transmembrane region" description="Helical" evidence="8">
    <location>
        <begin position="323"/>
        <end position="343"/>
    </location>
</feature>
<reference evidence="10 11" key="1">
    <citation type="submission" date="2024-09" db="EMBL/GenBank/DDBJ databases">
        <authorList>
            <person name="Sun Q."/>
            <person name="Mori K."/>
        </authorList>
    </citation>
    <scope>NUCLEOTIDE SEQUENCE [LARGE SCALE GENOMIC DNA]</scope>
    <source>
        <strain evidence="10 11">JCM 6917</strain>
    </source>
</reference>
<dbReference type="InterPro" id="IPR050297">
    <property type="entry name" value="LipidA_mod_glycosyltrf_83"/>
</dbReference>
<keyword evidence="6 8" id="KW-1133">Transmembrane helix</keyword>
<dbReference type="EC" id="2.4.-.-" evidence="10"/>
<feature type="transmembrane region" description="Helical" evidence="8">
    <location>
        <begin position="261"/>
        <end position="280"/>
    </location>
</feature>
<accession>A0ABV5N4E0</accession>
<comment type="subcellular location">
    <subcellularLocation>
        <location evidence="1">Cell membrane</location>
        <topology evidence="1">Multi-pass membrane protein</topology>
    </subcellularLocation>
</comment>
<keyword evidence="3 10" id="KW-0328">Glycosyltransferase</keyword>
<keyword evidence="7 8" id="KW-0472">Membrane</keyword>
<evidence type="ECO:0000256" key="8">
    <source>
        <dbReference type="SAM" id="Phobius"/>
    </source>
</evidence>
<evidence type="ECO:0000313" key="11">
    <source>
        <dbReference type="Proteomes" id="UP001589709"/>
    </source>
</evidence>
<dbReference type="InterPro" id="IPR038731">
    <property type="entry name" value="RgtA/B/C-like"/>
</dbReference>
<feature type="transmembrane region" description="Helical" evidence="8">
    <location>
        <begin position="292"/>
        <end position="311"/>
    </location>
</feature>
<keyword evidence="2" id="KW-1003">Cell membrane</keyword>
<evidence type="ECO:0000259" key="9">
    <source>
        <dbReference type="Pfam" id="PF13231"/>
    </source>
</evidence>
<evidence type="ECO:0000256" key="4">
    <source>
        <dbReference type="ARBA" id="ARBA00022679"/>
    </source>
</evidence>
<feature type="transmembrane region" description="Helical" evidence="8">
    <location>
        <begin position="116"/>
        <end position="149"/>
    </location>
</feature>
<protein>
    <submittedName>
        <fullName evidence="10">Glycosyltransferase family 39 protein</fullName>
        <ecNumber evidence="10">2.4.-.-</ecNumber>
    </submittedName>
</protein>
<keyword evidence="5 8" id="KW-0812">Transmembrane</keyword>
<feature type="transmembrane region" description="Helical" evidence="8">
    <location>
        <begin position="156"/>
        <end position="175"/>
    </location>
</feature>
<feature type="transmembrane region" description="Helical" evidence="8">
    <location>
        <begin position="39"/>
        <end position="61"/>
    </location>
</feature>
<evidence type="ECO:0000256" key="2">
    <source>
        <dbReference type="ARBA" id="ARBA00022475"/>
    </source>
</evidence>
<dbReference type="RefSeq" id="WP_381347994.1">
    <property type="nucleotide sequence ID" value="NZ_JBHMCY010000040.1"/>
</dbReference>
<evidence type="ECO:0000256" key="7">
    <source>
        <dbReference type="ARBA" id="ARBA00023136"/>
    </source>
</evidence>
<feature type="transmembrane region" description="Helical" evidence="8">
    <location>
        <begin position="91"/>
        <end position="110"/>
    </location>
</feature>
<keyword evidence="11" id="KW-1185">Reference proteome</keyword>
<evidence type="ECO:0000256" key="5">
    <source>
        <dbReference type="ARBA" id="ARBA00022692"/>
    </source>
</evidence>
<dbReference type="Pfam" id="PF13231">
    <property type="entry name" value="PMT_2"/>
    <property type="match status" value="1"/>
</dbReference>
<feature type="transmembrane region" description="Helical" evidence="8">
    <location>
        <begin position="195"/>
        <end position="213"/>
    </location>
</feature>
<name>A0ABV5N4E0_9ACTN</name>
<dbReference type="Proteomes" id="UP001589709">
    <property type="component" value="Unassembled WGS sequence"/>
</dbReference>
<dbReference type="GO" id="GO:0016757">
    <property type="term" value="F:glycosyltransferase activity"/>
    <property type="evidence" value="ECO:0007669"/>
    <property type="project" value="UniProtKB-KW"/>
</dbReference>
<evidence type="ECO:0000256" key="6">
    <source>
        <dbReference type="ARBA" id="ARBA00022989"/>
    </source>
</evidence>
<feature type="transmembrane region" description="Helical" evidence="8">
    <location>
        <begin position="234"/>
        <end position="255"/>
    </location>
</feature>
<evidence type="ECO:0000256" key="3">
    <source>
        <dbReference type="ARBA" id="ARBA00022676"/>
    </source>
</evidence>
<comment type="caution">
    <text evidence="10">The sequence shown here is derived from an EMBL/GenBank/DDBJ whole genome shotgun (WGS) entry which is preliminary data.</text>
</comment>
<dbReference type="PANTHER" id="PTHR33908">
    <property type="entry name" value="MANNOSYLTRANSFERASE YKCB-RELATED"/>
    <property type="match status" value="1"/>
</dbReference>
<feature type="transmembrane region" description="Helical" evidence="8">
    <location>
        <begin position="12"/>
        <end position="33"/>
    </location>
</feature>
<proteinExistence type="predicted"/>
<dbReference type="EMBL" id="JBHMCY010000040">
    <property type="protein sequence ID" value="MFB9465163.1"/>
    <property type="molecule type" value="Genomic_DNA"/>
</dbReference>
<keyword evidence="4 10" id="KW-0808">Transferase</keyword>
<sequence>MAHRTSGEIWALLGNIDAVHGFYYFIMHAVFGVWDGGLIALRVPSVIATVVAAAGVGAIGARMAGPRAGVLAGTTFAIIPMVQQYAQEGRSYALVSAAVVWASYFFVRAIEDGKQYVWAAYSLLIVAAGWLHEFAALVLVAHGVTLLLVTAPLRVRLTWLFSATVSVIMLLPLAVISVGQSGQQLGWLGRPGLSVWFQSLAISAAGMLMGYFITHNKPASITASLSTRLPLSSLALPLLVVPSGLLLAISIVKPWYVDRYVLYSVTGLALLAGVALDLALRLWKLLGLGTRRMIGCFAVLGLLAILLPWSLAIRSPDSRKDDAVAVAAVVAAQALPGDAVVFMPARRREWLLSAPATYHKTNDLLLKSSPAASRTLQGVEVEPEIIRSRILEEGRIIALTDPPGQPRDTTVEEAVKREVLREHFKPCLRFNVRGAQITVYAKLKNCP</sequence>
<organism evidence="10 11">
    <name type="scientific">Streptomyces cinereospinus</name>
    <dbReference type="NCBI Taxonomy" id="285561"/>
    <lineage>
        <taxon>Bacteria</taxon>
        <taxon>Bacillati</taxon>
        <taxon>Actinomycetota</taxon>
        <taxon>Actinomycetes</taxon>
        <taxon>Kitasatosporales</taxon>
        <taxon>Streptomycetaceae</taxon>
        <taxon>Streptomyces</taxon>
    </lineage>
</organism>
<dbReference type="PANTHER" id="PTHR33908:SF3">
    <property type="entry name" value="UNDECAPRENYL PHOSPHATE-ALPHA-4-AMINO-4-DEOXY-L-ARABINOSE ARABINOSYL TRANSFERASE"/>
    <property type="match status" value="1"/>
</dbReference>
<gene>
    <name evidence="10" type="ORF">ACFF45_21205</name>
</gene>
<evidence type="ECO:0000313" key="10">
    <source>
        <dbReference type="EMBL" id="MFB9465163.1"/>
    </source>
</evidence>
<evidence type="ECO:0000256" key="1">
    <source>
        <dbReference type="ARBA" id="ARBA00004651"/>
    </source>
</evidence>
<feature type="domain" description="Glycosyltransferase RgtA/B/C/D-like" evidence="9">
    <location>
        <begin position="24"/>
        <end position="174"/>
    </location>
</feature>